<dbReference type="EMBL" id="JABELD010000037">
    <property type="protein sequence ID" value="MBU2738293.1"/>
    <property type="molecule type" value="Genomic_DNA"/>
</dbReference>
<evidence type="ECO:0000313" key="1">
    <source>
        <dbReference type="EMBL" id="MBU2738293.1"/>
    </source>
</evidence>
<gene>
    <name evidence="1" type="ORF">HJG40_05715</name>
</gene>
<dbReference type="Proteomes" id="UP001197028">
    <property type="component" value="Unassembled WGS sequence"/>
</dbReference>
<evidence type="ECO:0000313" key="2">
    <source>
        <dbReference type="Proteomes" id="UP001197028"/>
    </source>
</evidence>
<accession>A0ABS5ZNQ9</accession>
<protein>
    <submittedName>
        <fullName evidence="1">Uncharacterized protein</fullName>
    </submittedName>
</protein>
<comment type="caution">
    <text evidence="1">The sequence shown here is derived from an EMBL/GenBank/DDBJ whole genome shotgun (WGS) entry which is preliminary data.</text>
</comment>
<proteinExistence type="predicted"/>
<sequence length="235" mass="26213">MTKPISSLGSFLRKSRFNVNQALFFFAVPVAALMLAQSYRRDKEIAEQIIGVKRHIDIPIIVLTPEGKREVADFETYSNLILSIPLPNPHDRFGGCFGVARKALLIAWTEIASGQDMAHAIELGRFSAFAALDATIEKHTRYKEKPKGYQEGWGFGARLKLFTERAEQNDLLKKLSSASGYPIEELRCSAIRDLATVRNVTGHCKGHTEHTETPSSRIDLRPIHLASAIISELQP</sequence>
<keyword evidence="2" id="KW-1185">Reference proteome</keyword>
<dbReference type="RefSeq" id="WP_215863289.1">
    <property type="nucleotide sequence ID" value="NZ_JABELD010000037.1"/>
</dbReference>
<organism evidence="1 2">
    <name type="scientific">Acidithiobacillus concretivorus</name>
    <dbReference type="NCBI Taxonomy" id="3063952"/>
    <lineage>
        <taxon>Bacteria</taxon>
        <taxon>Pseudomonadati</taxon>
        <taxon>Pseudomonadota</taxon>
        <taxon>Acidithiobacillia</taxon>
        <taxon>Acidithiobacillales</taxon>
        <taxon>Acidithiobacillaceae</taxon>
        <taxon>Acidithiobacillus</taxon>
    </lineage>
</organism>
<name>A0ABS5ZNQ9_9PROT</name>
<reference evidence="1 2" key="1">
    <citation type="journal article" date="2021" name="ISME J.">
        <title>Genomic evolution of the class Acidithiobacillia: deep-branching Proteobacteria living in extreme acidic conditions.</title>
        <authorList>
            <person name="Moya-Beltran A."/>
            <person name="Beard S."/>
            <person name="Rojas-Villalobos C."/>
            <person name="Issotta F."/>
            <person name="Gallardo Y."/>
            <person name="Ulloa R."/>
            <person name="Giaveno A."/>
            <person name="Degli Esposti M."/>
            <person name="Johnson D.B."/>
            <person name="Quatrini R."/>
        </authorList>
    </citation>
    <scope>NUCLEOTIDE SEQUENCE [LARGE SCALE GENOMIC DNA]</scope>
    <source>
        <strain evidence="1 2">ATCC 19703</strain>
    </source>
</reference>